<dbReference type="Proteomes" id="UP000011116">
    <property type="component" value="Chromosome 2H"/>
</dbReference>
<proteinExistence type="predicted"/>
<reference evidence="1" key="3">
    <citation type="submission" date="2022-01" db="UniProtKB">
        <authorList>
            <consortium name="EnsemblPlants"/>
        </authorList>
    </citation>
    <scope>IDENTIFICATION</scope>
    <source>
        <strain evidence="1">subsp. vulgare</strain>
    </source>
</reference>
<accession>A0A8I6WAM1</accession>
<protein>
    <submittedName>
        <fullName evidence="1">Uncharacterized protein</fullName>
    </submittedName>
</protein>
<name>A0A8I6WAM1_HORVV</name>
<organism evidence="1 2">
    <name type="scientific">Hordeum vulgare subsp. vulgare</name>
    <name type="common">Domesticated barley</name>
    <dbReference type="NCBI Taxonomy" id="112509"/>
    <lineage>
        <taxon>Eukaryota</taxon>
        <taxon>Viridiplantae</taxon>
        <taxon>Streptophyta</taxon>
        <taxon>Embryophyta</taxon>
        <taxon>Tracheophyta</taxon>
        <taxon>Spermatophyta</taxon>
        <taxon>Magnoliopsida</taxon>
        <taxon>Liliopsida</taxon>
        <taxon>Poales</taxon>
        <taxon>Poaceae</taxon>
        <taxon>BOP clade</taxon>
        <taxon>Pooideae</taxon>
        <taxon>Triticodae</taxon>
        <taxon>Triticeae</taxon>
        <taxon>Hordeinae</taxon>
        <taxon>Hordeum</taxon>
    </lineage>
</organism>
<reference evidence="2" key="1">
    <citation type="journal article" date="2012" name="Nature">
        <title>A physical, genetic and functional sequence assembly of the barley genome.</title>
        <authorList>
            <consortium name="The International Barley Genome Sequencing Consortium"/>
            <person name="Mayer K.F."/>
            <person name="Waugh R."/>
            <person name="Brown J.W."/>
            <person name="Schulman A."/>
            <person name="Langridge P."/>
            <person name="Platzer M."/>
            <person name="Fincher G.B."/>
            <person name="Muehlbauer G.J."/>
            <person name="Sato K."/>
            <person name="Close T.J."/>
            <person name="Wise R.P."/>
            <person name="Stein N."/>
        </authorList>
    </citation>
    <scope>NUCLEOTIDE SEQUENCE [LARGE SCALE GENOMIC DNA]</scope>
    <source>
        <strain evidence="2">cv. Morex</strain>
    </source>
</reference>
<evidence type="ECO:0000313" key="1">
    <source>
        <dbReference type="EnsemblPlants" id="HORVU.MOREX.r3.2HG0115570.1.CDS1"/>
    </source>
</evidence>
<dbReference type="Gramene" id="HORVU.MOREX.r3.2HG0115570.1">
    <property type="protein sequence ID" value="HORVU.MOREX.r3.2HG0115570.1.CDS1"/>
    <property type="gene ID" value="HORVU.MOREX.r3.2HG0115570"/>
</dbReference>
<sequence>MKCKTEPSLAMLHILSSVAFCSGSGMNPPLSLSLSLSPSPYEEEEQQTSEALIADSLTDRLCGCHITSLLLWCCQPAIPLPWIWLWRGLGTVEFCSDVSVCDEVWSADARYEQLPRLSKLLTTMASLMDGWMLLCDEEMEFLPGAMMMTMAEISMS</sequence>
<dbReference type="AlphaFoldDB" id="A0A8I6WAM1"/>
<dbReference type="EnsemblPlants" id="HORVU.MOREX.r3.2HG0115570.1">
    <property type="protein sequence ID" value="HORVU.MOREX.r3.2HG0115570.1.CDS1"/>
    <property type="gene ID" value="HORVU.MOREX.r3.2HG0115570"/>
</dbReference>
<evidence type="ECO:0000313" key="2">
    <source>
        <dbReference type="Proteomes" id="UP000011116"/>
    </source>
</evidence>
<reference evidence="1" key="2">
    <citation type="submission" date="2020-10" db="EMBL/GenBank/DDBJ databases">
        <authorList>
            <person name="Scholz U."/>
            <person name="Mascher M."/>
            <person name="Fiebig A."/>
        </authorList>
    </citation>
    <scope>NUCLEOTIDE SEQUENCE [LARGE SCALE GENOMIC DNA]</scope>
    <source>
        <strain evidence="1">cv. Morex</strain>
    </source>
</reference>
<keyword evidence="2" id="KW-1185">Reference proteome</keyword>